<dbReference type="GO" id="GO:0008270">
    <property type="term" value="F:zinc ion binding"/>
    <property type="evidence" value="ECO:0007669"/>
    <property type="project" value="UniProtKB-KW"/>
</dbReference>
<dbReference type="PROSITE" id="PS50158">
    <property type="entry name" value="ZF_CCHC"/>
    <property type="match status" value="1"/>
</dbReference>
<dbReference type="AlphaFoldDB" id="A0A438D119"/>
<dbReference type="GO" id="GO:0003676">
    <property type="term" value="F:nucleic acid binding"/>
    <property type="evidence" value="ECO:0007669"/>
    <property type="project" value="InterPro"/>
</dbReference>
<dbReference type="SUPFAM" id="SSF57756">
    <property type="entry name" value="Retrovirus zinc finger-like domains"/>
    <property type="match status" value="1"/>
</dbReference>
<feature type="domain" description="CCHC-type" evidence="3">
    <location>
        <begin position="73"/>
        <end position="87"/>
    </location>
</feature>
<organism evidence="4 5">
    <name type="scientific">Vitis vinifera</name>
    <name type="common">Grape</name>
    <dbReference type="NCBI Taxonomy" id="29760"/>
    <lineage>
        <taxon>Eukaryota</taxon>
        <taxon>Viridiplantae</taxon>
        <taxon>Streptophyta</taxon>
        <taxon>Embryophyta</taxon>
        <taxon>Tracheophyta</taxon>
        <taxon>Spermatophyta</taxon>
        <taxon>Magnoliopsida</taxon>
        <taxon>eudicotyledons</taxon>
        <taxon>Gunneridae</taxon>
        <taxon>Pentapetalae</taxon>
        <taxon>rosids</taxon>
        <taxon>Vitales</taxon>
        <taxon>Vitaceae</taxon>
        <taxon>Viteae</taxon>
        <taxon>Vitis</taxon>
    </lineage>
</organism>
<evidence type="ECO:0000313" key="4">
    <source>
        <dbReference type="EMBL" id="RVW29144.1"/>
    </source>
</evidence>
<dbReference type="Proteomes" id="UP000288805">
    <property type="component" value="Unassembled WGS sequence"/>
</dbReference>
<name>A0A438D119_VITVI</name>
<dbReference type="Gene3D" id="4.10.60.10">
    <property type="entry name" value="Zinc finger, CCHC-type"/>
    <property type="match status" value="1"/>
</dbReference>
<dbReference type="EMBL" id="QGNW01001860">
    <property type="protein sequence ID" value="RVW29144.1"/>
    <property type="molecule type" value="Genomic_DNA"/>
</dbReference>
<evidence type="ECO:0000256" key="1">
    <source>
        <dbReference type="PROSITE-ProRule" id="PRU00047"/>
    </source>
</evidence>
<reference evidence="4 5" key="1">
    <citation type="journal article" date="2018" name="PLoS Genet.">
        <title>Population sequencing reveals clonal diversity and ancestral inbreeding in the grapevine cultivar Chardonnay.</title>
        <authorList>
            <person name="Roach M.J."/>
            <person name="Johnson D.L."/>
            <person name="Bohlmann J."/>
            <person name="van Vuuren H.J."/>
            <person name="Jones S.J."/>
            <person name="Pretorius I.S."/>
            <person name="Schmidt S.A."/>
            <person name="Borneman A.R."/>
        </authorList>
    </citation>
    <scope>NUCLEOTIDE SEQUENCE [LARGE SCALE GENOMIC DNA]</scope>
    <source>
        <strain evidence="5">cv. Chardonnay</strain>
        <tissue evidence="4">Leaf</tissue>
    </source>
</reference>
<gene>
    <name evidence="4" type="ORF">CK203_102541</name>
</gene>
<dbReference type="InterPro" id="IPR001878">
    <property type="entry name" value="Znf_CCHC"/>
</dbReference>
<dbReference type="InterPro" id="IPR036875">
    <property type="entry name" value="Znf_CCHC_sf"/>
</dbReference>
<keyword evidence="1" id="KW-0862">Zinc</keyword>
<evidence type="ECO:0000313" key="5">
    <source>
        <dbReference type="Proteomes" id="UP000288805"/>
    </source>
</evidence>
<comment type="caution">
    <text evidence="4">The sequence shown here is derived from an EMBL/GenBank/DDBJ whole genome shotgun (WGS) entry which is preliminary data.</text>
</comment>
<evidence type="ECO:0000259" key="3">
    <source>
        <dbReference type="PROSITE" id="PS50158"/>
    </source>
</evidence>
<keyword evidence="1" id="KW-0863">Zinc-finger</keyword>
<feature type="compositionally biased region" description="Polar residues" evidence="2">
    <location>
        <begin position="53"/>
        <end position="63"/>
    </location>
</feature>
<accession>A0A438D119</accession>
<protein>
    <recommendedName>
        <fullName evidence="3">CCHC-type domain-containing protein</fullName>
    </recommendedName>
</protein>
<feature type="compositionally biased region" description="Basic and acidic residues" evidence="2">
    <location>
        <begin position="39"/>
        <end position="52"/>
    </location>
</feature>
<evidence type="ECO:0000256" key="2">
    <source>
        <dbReference type="SAM" id="MobiDB-lite"/>
    </source>
</evidence>
<feature type="compositionally biased region" description="Polar residues" evidence="2">
    <location>
        <begin position="1"/>
        <end position="19"/>
    </location>
</feature>
<proteinExistence type="predicted"/>
<keyword evidence="1" id="KW-0479">Metal-binding</keyword>
<feature type="region of interest" description="Disordered" evidence="2">
    <location>
        <begin position="1"/>
        <end position="70"/>
    </location>
</feature>
<sequence length="104" mass="11591">MNKRINSTNLEQALQSRTSIGDCGGQQGGRGHGRGRGRGGHDNVNNKDRDSDTNSSKGKGNTSKPKDKSHIHCFKCKKYGHYKLECRTKFQNKQDEQSNIAEVE</sequence>